<dbReference type="AlphaFoldDB" id="A0A2Z7ATL8"/>
<evidence type="ECO:0000313" key="2">
    <source>
        <dbReference type="EMBL" id="KZV25271.1"/>
    </source>
</evidence>
<organism evidence="2 3">
    <name type="scientific">Dorcoceras hygrometricum</name>
    <dbReference type="NCBI Taxonomy" id="472368"/>
    <lineage>
        <taxon>Eukaryota</taxon>
        <taxon>Viridiplantae</taxon>
        <taxon>Streptophyta</taxon>
        <taxon>Embryophyta</taxon>
        <taxon>Tracheophyta</taxon>
        <taxon>Spermatophyta</taxon>
        <taxon>Magnoliopsida</taxon>
        <taxon>eudicotyledons</taxon>
        <taxon>Gunneridae</taxon>
        <taxon>Pentapetalae</taxon>
        <taxon>asterids</taxon>
        <taxon>lamiids</taxon>
        <taxon>Lamiales</taxon>
        <taxon>Gesneriaceae</taxon>
        <taxon>Didymocarpoideae</taxon>
        <taxon>Trichosporeae</taxon>
        <taxon>Loxocarpinae</taxon>
        <taxon>Dorcoceras</taxon>
    </lineage>
</organism>
<feature type="compositionally biased region" description="Polar residues" evidence="1">
    <location>
        <begin position="13"/>
        <end position="26"/>
    </location>
</feature>
<protein>
    <submittedName>
        <fullName evidence="2">Uncharacterized protein</fullName>
    </submittedName>
</protein>
<accession>A0A2Z7ATL8</accession>
<keyword evidence="3" id="KW-1185">Reference proteome</keyword>
<dbReference type="EMBL" id="KV011906">
    <property type="protein sequence ID" value="KZV25271.1"/>
    <property type="molecule type" value="Genomic_DNA"/>
</dbReference>
<name>A0A2Z7ATL8_9LAMI</name>
<reference evidence="2 3" key="1">
    <citation type="journal article" date="2015" name="Proc. Natl. Acad. Sci. U.S.A.">
        <title>The resurrection genome of Boea hygrometrica: A blueprint for survival of dehydration.</title>
        <authorList>
            <person name="Xiao L."/>
            <person name="Yang G."/>
            <person name="Zhang L."/>
            <person name="Yang X."/>
            <person name="Zhao S."/>
            <person name="Ji Z."/>
            <person name="Zhou Q."/>
            <person name="Hu M."/>
            <person name="Wang Y."/>
            <person name="Chen M."/>
            <person name="Xu Y."/>
            <person name="Jin H."/>
            <person name="Xiao X."/>
            <person name="Hu G."/>
            <person name="Bao F."/>
            <person name="Hu Y."/>
            <person name="Wan P."/>
            <person name="Li L."/>
            <person name="Deng X."/>
            <person name="Kuang T."/>
            <person name="Xiang C."/>
            <person name="Zhu J.K."/>
            <person name="Oliver M.J."/>
            <person name="He Y."/>
        </authorList>
    </citation>
    <scope>NUCLEOTIDE SEQUENCE [LARGE SCALE GENOMIC DNA]</scope>
    <source>
        <strain evidence="3">cv. XS01</strain>
    </source>
</reference>
<proteinExistence type="predicted"/>
<feature type="region of interest" description="Disordered" evidence="1">
    <location>
        <begin position="1"/>
        <end position="27"/>
    </location>
</feature>
<dbReference type="Proteomes" id="UP000250235">
    <property type="component" value="Unassembled WGS sequence"/>
</dbReference>
<sequence>MQMDGLPDELSSYPRSDSPSGYQPISSGLIVQADEGIPSPIVDLIDVVYRNLS</sequence>
<evidence type="ECO:0000256" key="1">
    <source>
        <dbReference type="SAM" id="MobiDB-lite"/>
    </source>
</evidence>
<gene>
    <name evidence="2" type="ORF">F511_30117</name>
</gene>
<evidence type="ECO:0000313" key="3">
    <source>
        <dbReference type="Proteomes" id="UP000250235"/>
    </source>
</evidence>